<protein>
    <submittedName>
        <fullName evidence="4">SCP-like protein</fullName>
    </submittedName>
</protein>
<dbReference type="OrthoDB" id="5876828at2759"/>
<dbReference type="AlphaFoldDB" id="A0A368GLY7"/>
<dbReference type="PANTHER" id="PTHR10334">
    <property type="entry name" value="CYSTEINE-RICH SECRETORY PROTEIN-RELATED"/>
    <property type="match status" value="1"/>
</dbReference>
<evidence type="ECO:0000256" key="1">
    <source>
        <dbReference type="SAM" id="MobiDB-lite"/>
    </source>
</evidence>
<evidence type="ECO:0000256" key="2">
    <source>
        <dbReference type="SAM" id="SignalP"/>
    </source>
</evidence>
<gene>
    <name evidence="4" type="ORF">ANCCAN_09731</name>
</gene>
<feature type="region of interest" description="Disordered" evidence="1">
    <location>
        <begin position="29"/>
        <end position="73"/>
    </location>
</feature>
<feature type="signal peptide" evidence="2">
    <location>
        <begin position="1"/>
        <end position="22"/>
    </location>
</feature>
<dbReference type="PRINTS" id="PR00837">
    <property type="entry name" value="V5TPXLIKE"/>
</dbReference>
<dbReference type="CDD" id="cd05380">
    <property type="entry name" value="CAP_euk"/>
    <property type="match status" value="1"/>
</dbReference>
<evidence type="ECO:0000259" key="3">
    <source>
        <dbReference type="SMART" id="SM00198"/>
    </source>
</evidence>
<dbReference type="InterPro" id="IPR035940">
    <property type="entry name" value="CAP_sf"/>
</dbReference>
<organism evidence="4 5">
    <name type="scientific">Ancylostoma caninum</name>
    <name type="common">Dog hookworm</name>
    <dbReference type="NCBI Taxonomy" id="29170"/>
    <lineage>
        <taxon>Eukaryota</taxon>
        <taxon>Metazoa</taxon>
        <taxon>Ecdysozoa</taxon>
        <taxon>Nematoda</taxon>
        <taxon>Chromadorea</taxon>
        <taxon>Rhabditida</taxon>
        <taxon>Rhabditina</taxon>
        <taxon>Rhabditomorpha</taxon>
        <taxon>Strongyloidea</taxon>
        <taxon>Ancylostomatidae</taxon>
        <taxon>Ancylostomatinae</taxon>
        <taxon>Ancylostoma</taxon>
    </lineage>
</organism>
<keyword evidence="5" id="KW-1185">Reference proteome</keyword>
<sequence>MALAPSMVLVLGLLYHGVVIRAQTTAAPAATTAAPGATTATPAATTAAPGGTTAPGGSTAGATTTTGASTTTASALPSCTNAGMTDEVRTAYLDKHNNYRSSLAKGLEYNGNHGYAGKGTNIQKMKYDCDAEASAIRHANTCSGELSNPNTRPGLKENIIKIDKVYLSEKEAAEKASDRWWKELSMHGVRPDMLFTSAIRHRTEKVVTHWSKMAWHDNVRLGCGINKCSNFYFAVCHYGPGGNVVDEYIYNVGETCSSCPAGSVCDATTGLCA</sequence>
<reference evidence="4 5" key="1">
    <citation type="submission" date="2014-10" db="EMBL/GenBank/DDBJ databases">
        <title>Draft genome of the hookworm Ancylostoma caninum.</title>
        <authorList>
            <person name="Mitreva M."/>
        </authorList>
    </citation>
    <scope>NUCLEOTIDE SEQUENCE [LARGE SCALE GENOMIC DNA]</scope>
    <source>
        <strain evidence="4 5">Baltimore</strain>
    </source>
</reference>
<dbReference type="SMART" id="SM00198">
    <property type="entry name" value="SCP"/>
    <property type="match status" value="1"/>
</dbReference>
<keyword evidence="2" id="KW-0732">Signal</keyword>
<dbReference type="Pfam" id="PF00188">
    <property type="entry name" value="CAP"/>
    <property type="match status" value="1"/>
</dbReference>
<dbReference type="PRINTS" id="PR00838">
    <property type="entry name" value="V5ALLERGEN"/>
</dbReference>
<feature type="chain" id="PRO_5016760067" evidence="2">
    <location>
        <begin position="23"/>
        <end position="273"/>
    </location>
</feature>
<evidence type="ECO:0000313" key="5">
    <source>
        <dbReference type="Proteomes" id="UP000252519"/>
    </source>
</evidence>
<dbReference type="InterPro" id="IPR002413">
    <property type="entry name" value="V5_allergen-like"/>
</dbReference>
<proteinExistence type="predicted"/>
<dbReference type="Proteomes" id="UP000252519">
    <property type="component" value="Unassembled WGS sequence"/>
</dbReference>
<comment type="caution">
    <text evidence="4">The sequence shown here is derived from an EMBL/GenBank/DDBJ whole genome shotgun (WGS) entry which is preliminary data.</text>
</comment>
<evidence type="ECO:0000313" key="4">
    <source>
        <dbReference type="EMBL" id="RCN44299.1"/>
    </source>
</evidence>
<name>A0A368GLY7_ANCCA</name>
<feature type="domain" description="SCP" evidence="3">
    <location>
        <begin position="87"/>
        <end position="246"/>
    </location>
</feature>
<dbReference type="InterPro" id="IPR001283">
    <property type="entry name" value="CRISP-related"/>
</dbReference>
<dbReference type="SUPFAM" id="SSF55797">
    <property type="entry name" value="PR-1-like"/>
    <property type="match status" value="1"/>
</dbReference>
<dbReference type="EMBL" id="JOJR01000133">
    <property type="protein sequence ID" value="RCN44299.1"/>
    <property type="molecule type" value="Genomic_DNA"/>
</dbReference>
<dbReference type="Gene3D" id="3.40.33.10">
    <property type="entry name" value="CAP"/>
    <property type="match status" value="1"/>
</dbReference>
<accession>A0A368GLY7</accession>
<dbReference type="STRING" id="29170.A0A368GLY7"/>
<dbReference type="InterPro" id="IPR014044">
    <property type="entry name" value="CAP_dom"/>
</dbReference>